<gene>
    <name evidence="1" type="primary">orf038</name>
</gene>
<dbReference type="KEGG" id="vg:15041795"/>
<dbReference type="Proteomes" id="UP000011865">
    <property type="component" value="Segment"/>
</dbReference>
<evidence type="ECO:0000313" key="2">
    <source>
        <dbReference type="Proteomes" id="UP000011865"/>
    </source>
</evidence>
<accession>M4HNJ2</accession>
<dbReference type="RefSeq" id="YP_007676936.1">
    <property type="nucleotide sequence ID" value="NC_020873.1"/>
</dbReference>
<dbReference type="GeneID" id="15041795"/>
<keyword evidence="2" id="KW-1185">Reference proteome</keyword>
<protein>
    <submittedName>
        <fullName evidence="1">Uncharacterized protein</fullName>
    </submittedName>
</protein>
<reference evidence="1 2" key="1">
    <citation type="journal article" date="2013" name="Virol. J.">
        <title>Genome sequence and analysis of a broad-host range lytic bacteriophage that infects the Bacillus cereus group.</title>
        <authorList>
            <person name="El-Arabi T.F."/>
            <person name="Griffiths M.W."/>
            <person name="She Y.M."/>
            <person name="Villegas A."/>
            <person name="Lingohr E.J."/>
            <person name="Kropinski A.M."/>
        </authorList>
    </citation>
    <scope>NUCLEOTIDE SEQUENCE [LARGE SCALE GENOMIC DNA]</scope>
</reference>
<organism evidence="1 2">
    <name type="scientific">Bacillus phage vB_BceM_Bc431v3</name>
    <dbReference type="NCBI Taxonomy" id="1195072"/>
    <lineage>
        <taxon>Viruses</taxon>
        <taxon>Duplodnaviria</taxon>
        <taxon>Heunggongvirae</taxon>
        <taxon>Uroviricota</taxon>
        <taxon>Caudoviricetes</taxon>
        <taxon>Herelleviridae</taxon>
        <taxon>Bastillevirinae</taxon>
        <taxon>Caeruleovirus</taxon>
        <taxon>Caeruleovirus Bc431</taxon>
    </lineage>
</organism>
<dbReference type="EMBL" id="JX094431">
    <property type="protein sequence ID" value="AFQ96346.1"/>
    <property type="molecule type" value="Genomic_DNA"/>
</dbReference>
<dbReference type="OrthoDB" id="35446at10239"/>
<name>M4HNJ2_9CAUD</name>
<sequence>MKVDVYLMNRTKFVHDSRRYNNIDDFARALMDAKNHGKDANGELIRTGDFLWVGRKFVRYTDIVMFQESEER</sequence>
<evidence type="ECO:0000313" key="1">
    <source>
        <dbReference type="EMBL" id="AFQ96346.1"/>
    </source>
</evidence>
<proteinExistence type="predicted"/>